<dbReference type="HOGENOM" id="CLU_518588_0_0_7"/>
<reference evidence="1 2" key="1">
    <citation type="journal article" date="2013" name="Genome Announc.">
        <title>Complete genome sequence of Myxococcus stipitatus strain DSM 14675, a fruiting myxobacterium.</title>
        <authorList>
            <person name="Huntley S."/>
            <person name="Kneip S."/>
            <person name="Treuner-Lange A."/>
            <person name="Sogaard-Andersen L."/>
        </authorList>
    </citation>
    <scope>NUCLEOTIDE SEQUENCE [LARGE SCALE GENOMIC DNA]</scope>
    <source>
        <strain evidence="2">DSM 14675 / JCM 12634 / Mx s8</strain>
    </source>
</reference>
<dbReference type="InterPro" id="IPR014338">
    <property type="entry name" value="CHP02996_rpt-companion-dom"/>
</dbReference>
<dbReference type="KEGG" id="msd:MYSTI_00149"/>
<organism evidence="1 2">
    <name type="scientific">Myxococcus stipitatus (strain DSM 14675 / JCM 12634 / Mx s8)</name>
    <dbReference type="NCBI Taxonomy" id="1278073"/>
    <lineage>
        <taxon>Bacteria</taxon>
        <taxon>Pseudomonadati</taxon>
        <taxon>Myxococcota</taxon>
        <taxon>Myxococcia</taxon>
        <taxon>Myxococcales</taxon>
        <taxon>Cystobacterineae</taxon>
        <taxon>Myxococcaceae</taxon>
        <taxon>Myxococcus</taxon>
    </lineage>
</organism>
<protein>
    <submittedName>
        <fullName evidence="1">Uncharacterized protein</fullName>
    </submittedName>
</protein>
<dbReference type="STRING" id="1278073.MYSTI_00149"/>
<sequence>MSDTLELHLERAEAALARWEGDAALGHLLEAWQECRAEPIIALIHRLSEFLYAGLPPLDSFVFEKSEEGARHPMDLPLLLEGLLRNATSDGLCIRLRVLDLLRRRFPADPRMVPVVLASTRLPDAEHVDNLRMHSSMLMYIGPPYDVEPLRELKARLPRDIGREAARLDKVIRMGERWAPPVLSEPVQSRCEVLRQVVEARIDRVSRSAATRDALLARIHAAPADDEPRRVLADLLLGQGDPLGELISLQCESEPDEARIIRLLEVHGARWEAALGPYVERGHTRFERGFPVAVQARHHPLVGFPLEFVEPGAAWSTVEEIRMGMSGLHEAMVWGLMLQSPALRHVKALARFPGMAVEALTAPGESSLRRVELTNTEGVGVEKLAALPRLEWLKATTDGPRFVVQCLESSLASRLEYFEASRRPEPYDEHRREPGSVAWRMVLDRGAEVPVSVTLENPDDAEDLVAILRIATRFSTHALRVSFRFGWMPAHENITAPELAPLIAQSRALLEEAASAYAHVIWDVE</sequence>
<dbReference type="AlphaFoldDB" id="L7TZV5"/>
<evidence type="ECO:0000313" key="2">
    <source>
        <dbReference type="Proteomes" id="UP000011131"/>
    </source>
</evidence>
<dbReference type="NCBIfam" id="TIGR02996">
    <property type="entry name" value="rpt_mate_G_obs"/>
    <property type="match status" value="1"/>
</dbReference>
<keyword evidence="2" id="KW-1185">Reference proteome</keyword>
<gene>
    <name evidence="1" type="ordered locus">MYSTI_00149</name>
</gene>
<dbReference type="EMBL" id="CP004025">
    <property type="protein sequence ID" value="AGC41508.1"/>
    <property type="molecule type" value="Genomic_DNA"/>
</dbReference>
<evidence type="ECO:0000313" key="1">
    <source>
        <dbReference type="EMBL" id="AGC41508.1"/>
    </source>
</evidence>
<dbReference type="OrthoDB" id="5491064at2"/>
<dbReference type="Proteomes" id="UP000011131">
    <property type="component" value="Chromosome"/>
</dbReference>
<accession>L7TZV5</accession>
<dbReference type="PATRIC" id="fig|1278073.3.peg.159"/>
<name>L7TZV5_MYXSD</name>
<proteinExistence type="predicted"/>
<dbReference type="RefSeq" id="WP_015345771.1">
    <property type="nucleotide sequence ID" value="NC_020126.1"/>
</dbReference>